<organism evidence="2 3">
    <name type="scientific">Anaerobium acetethylicum</name>
    <dbReference type="NCBI Taxonomy" id="1619234"/>
    <lineage>
        <taxon>Bacteria</taxon>
        <taxon>Bacillati</taxon>
        <taxon>Bacillota</taxon>
        <taxon>Clostridia</taxon>
        <taxon>Lachnospirales</taxon>
        <taxon>Lachnospiraceae</taxon>
        <taxon>Anaerobium</taxon>
    </lineage>
</organism>
<dbReference type="AlphaFoldDB" id="A0A1D3TQC5"/>
<dbReference type="PANTHER" id="PTHR22916:SF3">
    <property type="entry name" value="UDP-GLCNAC:BETAGAL BETA-1,3-N-ACETYLGLUCOSAMINYLTRANSFERASE-LIKE PROTEIN 1"/>
    <property type="match status" value="1"/>
</dbReference>
<dbReference type="PANTHER" id="PTHR22916">
    <property type="entry name" value="GLYCOSYLTRANSFERASE"/>
    <property type="match status" value="1"/>
</dbReference>
<feature type="domain" description="Glycosyltransferase 2-like" evidence="1">
    <location>
        <begin position="8"/>
        <end position="153"/>
    </location>
</feature>
<dbReference type="Proteomes" id="UP000199315">
    <property type="component" value="Unassembled WGS sequence"/>
</dbReference>
<dbReference type="SUPFAM" id="SSF53448">
    <property type="entry name" value="Nucleotide-diphospho-sugar transferases"/>
    <property type="match status" value="1"/>
</dbReference>
<evidence type="ECO:0000313" key="3">
    <source>
        <dbReference type="Proteomes" id="UP000199315"/>
    </source>
</evidence>
<proteinExistence type="predicted"/>
<accession>A0A1D3TQC5</accession>
<reference evidence="2 3" key="1">
    <citation type="submission" date="2016-09" db="EMBL/GenBank/DDBJ databases">
        <authorList>
            <person name="Capua I."/>
            <person name="De Benedictis P."/>
            <person name="Joannis T."/>
            <person name="Lombin L.H."/>
            <person name="Cattoli G."/>
        </authorList>
    </citation>
    <scope>NUCLEOTIDE SEQUENCE [LARGE SCALE GENOMIC DNA]</scope>
    <source>
        <strain evidence="2 3">GluBS11</strain>
    </source>
</reference>
<keyword evidence="3" id="KW-1185">Reference proteome</keyword>
<evidence type="ECO:0000259" key="1">
    <source>
        <dbReference type="Pfam" id="PF00535"/>
    </source>
</evidence>
<dbReference type="Pfam" id="PF00535">
    <property type="entry name" value="Glycos_transf_2"/>
    <property type="match status" value="1"/>
</dbReference>
<keyword evidence="2" id="KW-0808">Transferase</keyword>
<evidence type="ECO:0000313" key="2">
    <source>
        <dbReference type="EMBL" id="SCP95738.1"/>
    </source>
</evidence>
<dbReference type="GO" id="GO:0016758">
    <property type="term" value="F:hexosyltransferase activity"/>
    <property type="evidence" value="ECO:0007669"/>
    <property type="project" value="UniProtKB-ARBA"/>
</dbReference>
<dbReference type="InterPro" id="IPR001173">
    <property type="entry name" value="Glyco_trans_2-like"/>
</dbReference>
<dbReference type="CDD" id="cd04196">
    <property type="entry name" value="GT_2_like_d"/>
    <property type="match status" value="1"/>
</dbReference>
<dbReference type="STRING" id="1619234.SAMN05421730_1002161"/>
<protein>
    <submittedName>
        <fullName evidence="2">Glycosyltransferase involved in cell wall bisynthesis</fullName>
    </submittedName>
</protein>
<dbReference type="Gene3D" id="3.90.550.10">
    <property type="entry name" value="Spore Coat Polysaccharide Biosynthesis Protein SpsA, Chain A"/>
    <property type="match status" value="1"/>
</dbReference>
<sequence>MNDKKIKVLLSTYNGANYIKEQIDSILEQTYGNIEIYVRDDGSKDHTLKILEEYEKKKLIHLEKGQNAGFIKSFFSLVKNCGDADYFAFCDQDDVWMKDKIERAIKILEGRDSTKPLLYFSDYEFYDEKMNFVERVKSYKKPPTFRNSLVDCMSLGFNSVFNRVAWEKMAGNIPDHSCGHDWWTYMLCAGLGEVIYDRQSTVKYRRHGKSVSPGGMDFVKFQLWRIKKFIVNDYFKNVRLQLREFESLYGKELSGENQKLLGLFTGERYNLISALKKAFYMKPFRHRIFDEIAIRCMFLIGKL</sequence>
<name>A0A1D3TQC5_9FIRM</name>
<dbReference type="InterPro" id="IPR029044">
    <property type="entry name" value="Nucleotide-diphossugar_trans"/>
</dbReference>
<dbReference type="EMBL" id="FMKA01000002">
    <property type="protein sequence ID" value="SCP95738.1"/>
    <property type="molecule type" value="Genomic_DNA"/>
</dbReference>
<dbReference type="RefSeq" id="WP_091230343.1">
    <property type="nucleotide sequence ID" value="NZ_FMKA01000002.1"/>
</dbReference>
<gene>
    <name evidence="2" type="ORF">SAMN05421730_1002161</name>
</gene>
<dbReference type="OrthoDB" id="9802649at2"/>